<protein>
    <submittedName>
        <fullName evidence="2">Uncharacterized protein</fullName>
    </submittedName>
</protein>
<sequence>MPVCTKTILQRGGRELIELLTHCVFSFNTDVLFLYCVGEYQLRPQAVSAIAIYDVFCAPTAPARISDLSLIPPKDVRIDQSIAPLRQALQAATCDPPPSEGVADDESGGAGQDQRQDAGQDAVQDESTHPDGPAIPLPPRYLFDSIAASLSVSEQAKIATLEDYYDPKRTPQENLPGGELTAAQRAFVDHVWMPRIRPYLVSSGFWRVSTVG</sequence>
<evidence type="ECO:0000313" key="2">
    <source>
        <dbReference type="EMBL" id="QDV83849.1"/>
    </source>
</evidence>
<accession>A0ABX5XPD7</accession>
<evidence type="ECO:0000256" key="1">
    <source>
        <dbReference type="SAM" id="MobiDB-lite"/>
    </source>
</evidence>
<name>A0ABX5XPD7_9BACT</name>
<keyword evidence="3" id="KW-1185">Reference proteome</keyword>
<feature type="region of interest" description="Disordered" evidence="1">
    <location>
        <begin position="90"/>
        <end position="136"/>
    </location>
</feature>
<proteinExistence type="predicted"/>
<evidence type="ECO:0000313" key="3">
    <source>
        <dbReference type="Proteomes" id="UP000318081"/>
    </source>
</evidence>
<dbReference type="Proteomes" id="UP000318081">
    <property type="component" value="Chromosome"/>
</dbReference>
<reference evidence="2 3" key="1">
    <citation type="submission" date="2019-02" db="EMBL/GenBank/DDBJ databases">
        <title>Deep-cultivation of Planctomycetes and their phenomic and genomic characterization uncovers novel biology.</title>
        <authorList>
            <person name="Wiegand S."/>
            <person name="Jogler M."/>
            <person name="Boedeker C."/>
            <person name="Pinto D."/>
            <person name="Vollmers J."/>
            <person name="Rivas-Marin E."/>
            <person name="Kohn T."/>
            <person name="Peeters S.H."/>
            <person name="Heuer A."/>
            <person name="Rast P."/>
            <person name="Oberbeckmann S."/>
            <person name="Bunk B."/>
            <person name="Jeske O."/>
            <person name="Meyerdierks A."/>
            <person name="Storesund J.E."/>
            <person name="Kallscheuer N."/>
            <person name="Luecker S."/>
            <person name="Lage O.M."/>
            <person name="Pohl T."/>
            <person name="Merkel B.J."/>
            <person name="Hornburger P."/>
            <person name="Mueller R.-W."/>
            <person name="Bruemmer F."/>
            <person name="Labrenz M."/>
            <person name="Spormann A.M."/>
            <person name="Op den Camp H."/>
            <person name="Overmann J."/>
            <person name="Amann R."/>
            <person name="Jetten M.S.M."/>
            <person name="Mascher T."/>
            <person name="Medema M.H."/>
            <person name="Devos D.P."/>
            <person name="Kaster A.-K."/>
            <person name="Ovreas L."/>
            <person name="Rohde M."/>
            <person name="Galperin M.Y."/>
            <person name="Jogler C."/>
        </authorList>
    </citation>
    <scope>NUCLEOTIDE SEQUENCE [LARGE SCALE GENOMIC DNA]</scope>
    <source>
        <strain evidence="2 3">TBK1r</strain>
    </source>
</reference>
<organism evidence="2 3">
    <name type="scientific">Stieleria magnilauensis</name>
    <dbReference type="NCBI Taxonomy" id="2527963"/>
    <lineage>
        <taxon>Bacteria</taxon>
        <taxon>Pseudomonadati</taxon>
        <taxon>Planctomycetota</taxon>
        <taxon>Planctomycetia</taxon>
        <taxon>Pirellulales</taxon>
        <taxon>Pirellulaceae</taxon>
        <taxon>Stieleria</taxon>
    </lineage>
</organism>
<dbReference type="RefSeq" id="WP_145211278.1">
    <property type="nucleotide sequence ID" value="NZ_CP036432.1"/>
</dbReference>
<dbReference type="EMBL" id="CP036432">
    <property type="protein sequence ID" value="QDV83849.1"/>
    <property type="molecule type" value="Genomic_DNA"/>
</dbReference>
<gene>
    <name evidence="2" type="ORF">TBK1r_27920</name>
</gene>